<evidence type="ECO:0000256" key="2">
    <source>
        <dbReference type="ARBA" id="ARBA00022490"/>
    </source>
</evidence>
<dbReference type="CTD" id="45269"/>
<dbReference type="FunFam" id="3.60.20.10:FF:000051">
    <property type="entry name" value="Proteasome subunit beta"/>
    <property type="match status" value="1"/>
</dbReference>
<evidence type="ECO:0000256" key="6">
    <source>
        <dbReference type="ARBA" id="ARBA00022942"/>
    </source>
</evidence>
<dbReference type="GO" id="GO:0005737">
    <property type="term" value="C:cytoplasm"/>
    <property type="evidence" value="ECO:0007669"/>
    <property type="project" value="UniProtKB-SubCell"/>
</dbReference>
<dbReference type="InterPro" id="IPR001353">
    <property type="entry name" value="Proteasome_sua/b"/>
</dbReference>
<comment type="function">
    <text evidence="9">Non-catalytic component of the proteasome, a multicatalytic proteinase complex which is characterized by its ability to cleave peptides with Arg, Phe, Tyr, Leu, and Glu adjacent to the leaving group at neutral or slightly basic pH. The proteasome has an ATP-dependent proteolytic activity.</text>
</comment>
<evidence type="ECO:0000256" key="5">
    <source>
        <dbReference type="ARBA" id="ARBA00022801"/>
    </source>
</evidence>
<dbReference type="GeneID" id="106751797"/>
<reference evidence="14" key="1">
    <citation type="submission" date="2025-08" db="UniProtKB">
        <authorList>
            <consortium name="RefSeq"/>
        </authorList>
    </citation>
    <scope>IDENTIFICATION</scope>
</reference>
<dbReference type="CDD" id="cd03761">
    <property type="entry name" value="proteasome_beta_type_5"/>
    <property type="match status" value="1"/>
</dbReference>
<dbReference type="RefSeq" id="XP_014488439.1">
    <property type="nucleotide sequence ID" value="XM_014632953.1"/>
</dbReference>
<keyword evidence="8 12" id="KW-0539">Nucleus</keyword>
<evidence type="ECO:0000256" key="10">
    <source>
        <dbReference type="ARBA" id="ARBA00026071"/>
    </source>
</evidence>
<keyword evidence="7" id="KW-0865">Zymogen</keyword>
<dbReference type="SUPFAM" id="SSF56235">
    <property type="entry name" value="N-terminal nucleophile aminohydrolases (Ntn hydrolases)"/>
    <property type="match status" value="1"/>
</dbReference>
<comment type="similarity">
    <text evidence="12">Belongs to the peptidase T1B family.</text>
</comment>
<dbReference type="InterPro" id="IPR023333">
    <property type="entry name" value="Proteasome_suB-type"/>
</dbReference>
<dbReference type="InterPro" id="IPR029055">
    <property type="entry name" value="Ntn_hydrolases_N"/>
</dbReference>
<dbReference type="KEGG" id="dqu:106751797"/>
<dbReference type="AlphaFoldDB" id="A0A6P3YEY2"/>
<proteinExistence type="inferred from homology"/>
<evidence type="ECO:0000256" key="9">
    <source>
        <dbReference type="ARBA" id="ARBA00024953"/>
    </source>
</evidence>
<dbReference type="OrthoDB" id="37597at2759"/>
<dbReference type="Gene3D" id="3.60.20.10">
    <property type="entry name" value="Glutamine Phosphoribosylpyrophosphate, subunit 1, domain 1"/>
    <property type="match status" value="1"/>
</dbReference>
<dbReference type="GO" id="GO:0051603">
    <property type="term" value="P:proteolysis involved in protein catabolic process"/>
    <property type="evidence" value="ECO:0007669"/>
    <property type="project" value="InterPro"/>
</dbReference>
<dbReference type="PROSITE" id="PS00854">
    <property type="entry name" value="PROTEASOME_BETA_1"/>
    <property type="match status" value="1"/>
</dbReference>
<comment type="subunit">
    <text evidence="12">Component of the proteasome complex.</text>
</comment>
<dbReference type="InterPro" id="IPR016050">
    <property type="entry name" value="Proteasome_bsu_CS"/>
</dbReference>
<evidence type="ECO:0000256" key="3">
    <source>
        <dbReference type="ARBA" id="ARBA00022670"/>
    </source>
</evidence>
<organism evidence="13 14">
    <name type="scientific">Dinoponera quadriceps</name>
    <name type="common">South American ant</name>
    <dbReference type="NCBI Taxonomy" id="609295"/>
    <lineage>
        <taxon>Eukaryota</taxon>
        <taxon>Metazoa</taxon>
        <taxon>Ecdysozoa</taxon>
        <taxon>Arthropoda</taxon>
        <taxon>Hexapoda</taxon>
        <taxon>Insecta</taxon>
        <taxon>Pterygota</taxon>
        <taxon>Neoptera</taxon>
        <taxon>Endopterygota</taxon>
        <taxon>Hymenoptera</taxon>
        <taxon>Apocrita</taxon>
        <taxon>Aculeata</taxon>
        <taxon>Formicoidea</taxon>
        <taxon>Formicidae</taxon>
        <taxon>Ponerinae</taxon>
        <taxon>Ponerini</taxon>
        <taxon>Dinoponera</taxon>
    </lineage>
</organism>
<comment type="subcellular location">
    <subcellularLocation>
        <location evidence="12">Cytoplasm</location>
    </subcellularLocation>
    <subcellularLocation>
        <location evidence="12">Nucleus</location>
    </subcellularLocation>
</comment>
<dbReference type="GO" id="GO:0004298">
    <property type="term" value="F:threonine-type endopeptidase activity"/>
    <property type="evidence" value="ECO:0007669"/>
    <property type="project" value="UniProtKB-KW"/>
</dbReference>
<comment type="function">
    <text evidence="12">Component of the proteasome, a multicatalytic proteinase complex which is characterized by its ability to cleave peptides with Arg, Phe, Tyr, Leu, and Glu adjacent to the leaving group at neutral or slightly basic pH. The proteasome has an ATP-dependent proteolytic activity.</text>
</comment>
<accession>A0A6P3YEY2</accession>
<dbReference type="InterPro" id="IPR000243">
    <property type="entry name" value="Pept_T1A_subB"/>
</dbReference>
<dbReference type="Proteomes" id="UP000515204">
    <property type="component" value="Unplaced"/>
</dbReference>
<protein>
    <recommendedName>
        <fullName evidence="12">Proteasome subunit beta</fullName>
    </recommendedName>
</protein>
<evidence type="ECO:0000256" key="11">
    <source>
        <dbReference type="PIRSR" id="PIRSR600243-1"/>
    </source>
</evidence>
<evidence type="ECO:0000256" key="8">
    <source>
        <dbReference type="ARBA" id="ARBA00023242"/>
    </source>
</evidence>
<comment type="subunit">
    <text evidence="10">The 26S proteasome consists of a 20S proteasome core and two 19S regulatory subunits. The 20S proteasome core is composed of 28 subunits that are arranged in four stacked rings, resulting in a barrel-shaped structure. The two end rings are each formed by seven alpha subunits, and the two central rings are each formed by seven beta subunits. The catalytic chamber with the active sites is on the inside of the barrel.</text>
</comment>
<dbReference type="GO" id="GO:0005839">
    <property type="term" value="C:proteasome core complex"/>
    <property type="evidence" value="ECO:0007669"/>
    <property type="project" value="InterPro"/>
</dbReference>
<gene>
    <name evidence="14" type="primary">LOC106751797</name>
</gene>
<feature type="active site" description="Nucleophile" evidence="11">
    <location>
        <position position="75"/>
    </location>
</feature>
<name>A0A6P3YEY2_DINQU</name>
<comment type="catalytic activity">
    <reaction evidence="1">
        <text>Cleavage of peptide bonds with very broad specificity.</text>
        <dbReference type="EC" id="3.4.25.1"/>
    </reaction>
</comment>
<dbReference type="PANTHER" id="PTHR32194">
    <property type="entry name" value="METALLOPROTEASE TLDD"/>
    <property type="match status" value="1"/>
</dbReference>
<dbReference type="Pfam" id="PF00227">
    <property type="entry name" value="Proteasome"/>
    <property type="match status" value="1"/>
</dbReference>
<keyword evidence="4" id="KW-0888">Threonine protease</keyword>
<keyword evidence="13" id="KW-1185">Reference proteome</keyword>
<keyword evidence="2 12" id="KW-0963">Cytoplasm</keyword>
<evidence type="ECO:0000256" key="1">
    <source>
        <dbReference type="ARBA" id="ARBA00001198"/>
    </source>
</evidence>
<dbReference type="GO" id="GO:0005634">
    <property type="term" value="C:nucleus"/>
    <property type="evidence" value="ECO:0007669"/>
    <property type="project" value="UniProtKB-SubCell"/>
</dbReference>
<keyword evidence="5" id="KW-0378">Hydrolase</keyword>
<evidence type="ECO:0000256" key="12">
    <source>
        <dbReference type="RuleBase" id="RU004203"/>
    </source>
</evidence>
<dbReference type="PRINTS" id="PR00141">
    <property type="entry name" value="PROTEASOME"/>
</dbReference>
<evidence type="ECO:0000313" key="13">
    <source>
        <dbReference type="Proteomes" id="UP000515204"/>
    </source>
</evidence>
<keyword evidence="3" id="KW-0645">Protease</keyword>
<dbReference type="PANTHER" id="PTHR32194:SF3">
    <property type="entry name" value="PROTEASOME SUBUNIT BETA"/>
    <property type="match status" value="1"/>
</dbReference>
<dbReference type="PROSITE" id="PS51476">
    <property type="entry name" value="PROTEASOME_BETA_2"/>
    <property type="match status" value="1"/>
</dbReference>
<evidence type="ECO:0000313" key="14">
    <source>
        <dbReference type="RefSeq" id="XP_014488439.1"/>
    </source>
</evidence>
<keyword evidence="6 12" id="KW-0647">Proteasome</keyword>
<evidence type="ECO:0000256" key="7">
    <source>
        <dbReference type="ARBA" id="ARBA00023145"/>
    </source>
</evidence>
<evidence type="ECO:0000256" key="4">
    <source>
        <dbReference type="ARBA" id="ARBA00022698"/>
    </source>
</evidence>
<sequence length="286" mass="31712">MALAEVCSINSLIDFNFSQDKDKFSGEIEGYTENFSNNLRLSVPPFVNPAETFGRIAQGIDDTGKYLNIKFDHGTTTLGFQYQGGIVLAVDSRATGGQFIGSSTMKKIVEINDYLLGTLAGGAADCVYWDRVLAKQCRMYELRNRERISIAAASKLLSNMIYNYKGMGLSIGMMLAGWDKRGPGLYYVDSEGTRTPGKVFSVGSGSVFAFGVLDSGYKWNLSDEEAYELGRRSIYHATHRDAYSGGIIRVYHMKSTGWVHISDEDSKDLHYAYYAKKETQPSTSQV</sequence>